<evidence type="ECO:0000313" key="2">
    <source>
        <dbReference type="EMBL" id="KAF9745373.1"/>
    </source>
</evidence>
<organism evidence="2 3">
    <name type="scientific">Bionectria ochroleuca</name>
    <name type="common">Gliocladium roseum</name>
    <dbReference type="NCBI Taxonomy" id="29856"/>
    <lineage>
        <taxon>Eukaryota</taxon>
        <taxon>Fungi</taxon>
        <taxon>Dikarya</taxon>
        <taxon>Ascomycota</taxon>
        <taxon>Pezizomycotina</taxon>
        <taxon>Sordariomycetes</taxon>
        <taxon>Hypocreomycetidae</taxon>
        <taxon>Hypocreales</taxon>
        <taxon>Bionectriaceae</taxon>
        <taxon>Clonostachys</taxon>
    </lineage>
</organism>
<dbReference type="Proteomes" id="UP000616885">
    <property type="component" value="Unassembled WGS sequence"/>
</dbReference>
<evidence type="ECO:0000256" key="1">
    <source>
        <dbReference type="SAM" id="MobiDB-lite"/>
    </source>
</evidence>
<evidence type="ECO:0000313" key="3">
    <source>
        <dbReference type="Proteomes" id="UP000616885"/>
    </source>
</evidence>
<accession>A0A8H7K892</accession>
<protein>
    <submittedName>
        <fullName evidence="2">Uncharacterized protein</fullName>
    </submittedName>
</protein>
<sequence>MSSNTPSYVKVPRGNYSFSYTDPAGSSRLNDWLQEDSKDMPWHNIGSVPVPTGNNQTTPISGGSTGANANQGSGNTAK</sequence>
<dbReference type="AlphaFoldDB" id="A0A8H7K892"/>
<feature type="compositionally biased region" description="Polar residues" evidence="1">
    <location>
        <begin position="52"/>
        <end position="78"/>
    </location>
</feature>
<reference evidence="2" key="1">
    <citation type="submission" date="2020-10" db="EMBL/GenBank/DDBJ databases">
        <title>High-Quality Genome Resource of Clonostachys rosea strain S41 by Oxford Nanopore Long-Read Sequencing.</title>
        <authorList>
            <person name="Wang H."/>
        </authorList>
    </citation>
    <scope>NUCLEOTIDE SEQUENCE</scope>
    <source>
        <strain evidence="2">S41</strain>
    </source>
</reference>
<dbReference type="EMBL" id="JADCTT010000013">
    <property type="protein sequence ID" value="KAF9745373.1"/>
    <property type="molecule type" value="Genomic_DNA"/>
</dbReference>
<gene>
    <name evidence="2" type="ORF">IM811_004995</name>
</gene>
<feature type="region of interest" description="Disordered" evidence="1">
    <location>
        <begin position="1"/>
        <end position="78"/>
    </location>
</feature>
<name>A0A8H7K892_BIOOC</name>
<proteinExistence type="predicted"/>
<comment type="caution">
    <text evidence="2">The sequence shown here is derived from an EMBL/GenBank/DDBJ whole genome shotgun (WGS) entry which is preliminary data.</text>
</comment>